<feature type="signal peptide" evidence="1">
    <location>
        <begin position="1"/>
        <end position="21"/>
    </location>
</feature>
<protein>
    <submittedName>
        <fullName evidence="2">Fimbrillin family protein</fullName>
    </submittedName>
</protein>
<sequence>MKSMTRTGLSIAVLFAAGAFAGSCTKDAPESASAPGDGSIGFAVTVRNGWDGLGPVQGASTRTGGVLAQEDRGFTAELLGGDRPFHLDVSTTDGFGAAPHAATRGTQTETDDFPASFRMWAYSYTDTDAASFDVMSGEEIALRENGRWEPSERYYWRWYAGQKLGFIACVPDPADNLTPPSDPAGSFVYETDPDLQKQQDLLIASIAGVTGADYEKTGVPLVFKHVLTAIRFRVSTTATGMELRNIRSISLRNVRYKGSFRVNAAGAGSGTPAVAWTLDPAVRSYTDALAPETGDLPEDKENPGYAEPGHELTDADGVFMLPPQTLPADAQIVIEYTLPGEEELQTMTADIGGTEWPIGKTVVYNLSSSKITTEDILEVPTDDIVLTHRGGTAAYAVRSYRKAERVKAGQTEELPPTPLAWSAEFSTDGGKTWTSRCPEWVTGFTDQAEGSVEEVKYEAAVGSKPIDETIDPNTSLRTAEAVTDYDLSTAGGTTPVNTANCYVVNAPGTYRFPLIYGNAIRNGADNQEAYAKKAGEWGMDLPFWDCVSRDIQSPFITSDRTFRAAILWQDENNLVKNVGVSPAQGNMLGKNVQYIAFEVEAGTIRQGNCVIALYAEDNANSTLVWSWHIWVTGQRLDDYVPVETANGTHYDFLPVNIGWYSNDLIDIYRPRDVQVRITQTGHEPQTDGKTFTIRQQAYETASPGSQPYFQFGRKDPMPALNTDNSDKTTYPDRYEIVNGSTKLSEAIQTPYVFYSDSYGWFGGASYWHLWNAAANGFETSVRDYEVVKTIYDPSPVGYTVPASGAFASFDAANTAKGPSETSGFRNFRFYCSAVQHDDDRTILFRAVGQRSGSGRGEGMGQETRYWTAVPATGTRAQVFHLTDRAEMQTTDLSGALPVRPVREK</sequence>
<dbReference type="EMBL" id="CP102252">
    <property type="protein sequence ID" value="UWN64744.1"/>
    <property type="molecule type" value="Genomic_DNA"/>
</dbReference>
<dbReference type="Proteomes" id="UP001058267">
    <property type="component" value="Chromosome"/>
</dbReference>
<organism evidence="2 3">
    <name type="scientific">Alistipes senegalensis JC50</name>
    <dbReference type="NCBI Taxonomy" id="1033732"/>
    <lineage>
        <taxon>Bacteria</taxon>
        <taxon>Pseudomonadati</taxon>
        <taxon>Bacteroidota</taxon>
        <taxon>Bacteroidia</taxon>
        <taxon>Bacteroidales</taxon>
        <taxon>Rikenellaceae</taxon>
        <taxon>Alistipes</taxon>
    </lineage>
</organism>
<gene>
    <name evidence="2" type="ORF">NQ519_13480</name>
</gene>
<dbReference type="RefSeq" id="WP_147513174.1">
    <property type="nucleotide sequence ID" value="NZ_CP102252.1"/>
</dbReference>
<accession>A0ABY5V6V4</accession>
<evidence type="ECO:0000256" key="1">
    <source>
        <dbReference type="SAM" id="SignalP"/>
    </source>
</evidence>
<evidence type="ECO:0000313" key="3">
    <source>
        <dbReference type="Proteomes" id="UP001058267"/>
    </source>
</evidence>
<dbReference type="InterPro" id="IPR025049">
    <property type="entry name" value="Mfa-like_1"/>
</dbReference>
<name>A0ABY5V6V4_9BACT</name>
<keyword evidence="3" id="KW-1185">Reference proteome</keyword>
<feature type="chain" id="PRO_5047194221" evidence="1">
    <location>
        <begin position="22"/>
        <end position="904"/>
    </location>
</feature>
<dbReference type="Pfam" id="PF13149">
    <property type="entry name" value="Mfa_like_1"/>
    <property type="match status" value="1"/>
</dbReference>
<proteinExistence type="predicted"/>
<evidence type="ECO:0000313" key="2">
    <source>
        <dbReference type="EMBL" id="UWN64744.1"/>
    </source>
</evidence>
<dbReference type="PROSITE" id="PS51257">
    <property type="entry name" value="PROKAR_LIPOPROTEIN"/>
    <property type="match status" value="1"/>
</dbReference>
<reference evidence="2" key="1">
    <citation type="journal article" date="2022" name="Cell">
        <title>Design, construction, and in vivo augmentation of a complex gut microbiome.</title>
        <authorList>
            <person name="Cheng A.G."/>
            <person name="Ho P.Y."/>
            <person name="Aranda-Diaz A."/>
            <person name="Jain S."/>
            <person name="Yu F.B."/>
            <person name="Meng X."/>
            <person name="Wang M."/>
            <person name="Iakiviak M."/>
            <person name="Nagashima K."/>
            <person name="Zhao A."/>
            <person name="Murugkar P."/>
            <person name="Patil A."/>
            <person name="Atabakhsh K."/>
            <person name="Weakley A."/>
            <person name="Yan J."/>
            <person name="Brumbaugh A.R."/>
            <person name="Higginbottom S."/>
            <person name="Dimas A."/>
            <person name="Shiver A.L."/>
            <person name="Deutschbauer A."/>
            <person name="Neff N."/>
            <person name="Sonnenburg J.L."/>
            <person name="Huang K.C."/>
            <person name="Fischbach M.A."/>
        </authorList>
    </citation>
    <scope>NUCLEOTIDE SEQUENCE</scope>
    <source>
        <strain evidence="2">JC50</strain>
    </source>
</reference>
<keyword evidence="1" id="KW-0732">Signal</keyword>